<evidence type="ECO:0000313" key="2">
    <source>
        <dbReference type="EMBL" id="MPN16772.1"/>
    </source>
</evidence>
<dbReference type="EMBL" id="VSSQ01063772">
    <property type="protein sequence ID" value="MPN16772.1"/>
    <property type="molecule type" value="Genomic_DNA"/>
</dbReference>
<comment type="caution">
    <text evidence="2">The sequence shown here is derived from an EMBL/GenBank/DDBJ whole genome shotgun (WGS) entry which is preliminary data.</text>
</comment>
<feature type="region of interest" description="Disordered" evidence="1">
    <location>
        <begin position="14"/>
        <end position="45"/>
    </location>
</feature>
<gene>
    <name evidence="2" type="ORF">SDC9_164118</name>
</gene>
<sequence>MRDQRAVARRLDHEMNMRGPPGMAARRPQHIPHRPIRRHGIGHGKNRPEECAPLCVGAKVAARLHGVIRALHVVEPLVVRLPGVHQGVGDGLVVQIGHGDSDV</sequence>
<dbReference type="AlphaFoldDB" id="A0A645FT04"/>
<reference evidence="2" key="1">
    <citation type="submission" date="2019-08" db="EMBL/GenBank/DDBJ databases">
        <authorList>
            <person name="Kucharzyk K."/>
            <person name="Murdoch R.W."/>
            <person name="Higgins S."/>
            <person name="Loffler F."/>
        </authorList>
    </citation>
    <scope>NUCLEOTIDE SEQUENCE</scope>
</reference>
<evidence type="ECO:0000256" key="1">
    <source>
        <dbReference type="SAM" id="MobiDB-lite"/>
    </source>
</evidence>
<protein>
    <submittedName>
        <fullName evidence="2">Uncharacterized protein</fullName>
    </submittedName>
</protein>
<organism evidence="2">
    <name type="scientific">bioreactor metagenome</name>
    <dbReference type="NCBI Taxonomy" id="1076179"/>
    <lineage>
        <taxon>unclassified sequences</taxon>
        <taxon>metagenomes</taxon>
        <taxon>ecological metagenomes</taxon>
    </lineage>
</organism>
<feature type="compositionally biased region" description="Basic residues" evidence="1">
    <location>
        <begin position="27"/>
        <end position="45"/>
    </location>
</feature>
<proteinExistence type="predicted"/>
<accession>A0A645FT04</accession>
<name>A0A645FT04_9ZZZZ</name>